<dbReference type="AlphaFoldDB" id="A0A1A8ZNT9"/>
<sequence length="68" mass="7332">MDGLVEGCASEYSPTCTCAKAELSYGKKSPFEDVLLGCSAAKPFHAPTQRNVLTLLEGSPRNEELELK</sequence>
<dbReference type="EMBL" id="FLRE01000179">
    <property type="protein sequence ID" value="SBT45531.1"/>
    <property type="molecule type" value="Genomic_DNA"/>
</dbReference>
<dbReference type="Proteomes" id="UP000078550">
    <property type="component" value="Unassembled WGS sequence"/>
</dbReference>
<reference evidence="2" key="2">
    <citation type="submission" date="2016-05" db="EMBL/GenBank/DDBJ databases">
        <authorList>
            <person name="Lavstsen T."/>
            <person name="Jespersen J.S."/>
        </authorList>
    </citation>
    <scope>NUCLEOTIDE SEQUENCE [LARGE SCALE GENOMIC DNA]</scope>
</reference>
<evidence type="ECO:0000313" key="4">
    <source>
        <dbReference type="Proteomes" id="UP000078555"/>
    </source>
</evidence>
<evidence type="ECO:0000313" key="3">
    <source>
        <dbReference type="Proteomes" id="UP000078550"/>
    </source>
</evidence>
<evidence type="ECO:0000313" key="1">
    <source>
        <dbReference type="EMBL" id="SBT30463.1"/>
    </source>
</evidence>
<proteinExistence type="predicted"/>
<reference evidence="3 4" key="1">
    <citation type="submission" date="2016-05" db="EMBL/GenBank/DDBJ databases">
        <authorList>
            <person name="Naeem Raeece"/>
        </authorList>
    </citation>
    <scope>NUCLEOTIDE SEQUENCE [LARGE SCALE GENOMIC DNA]</scope>
</reference>
<accession>A0A1A8ZNT9</accession>
<dbReference type="EMBL" id="FLRD01000001">
    <property type="protein sequence ID" value="SBT30463.1"/>
    <property type="molecule type" value="Genomic_DNA"/>
</dbReference>
<gene>
    <name evidence="1" type="ORF">POVWA1_001260</name>
    <name evidence="2" type="ORF">POVWA2_050150</name>
</gene>
<organism evidence="2 3">
    <name type="scientific">Plasmodium ovale wallikeri</name>
    <dbReference type="NCBI Taxonomy" id="864142"/>
    <lineage>
        <taxon>Eukaryota</taxon>
        <taxon>Sar</taxon>
        <taxon>Alveolata</taxon>
        <taxon>Apicomplexa</taxon>
        <taxon>Aconoidasida</taxon>
        <taxon>Haemosporida</taxon>
        <taxon>Plasmodiidae</taxon>
        <taxon>Plasmodium</taxon>
        <taxon>Plasmodium (Plasmodium)</taxon>
    </lineage>
</organism>
<name>A0A1A8ZNT9_PLAOA</name>
<evidence type="ECO:0000313" key="2">
    <source>
        <dbReference type="EMBL" id="SBT45531.1"/>
    </source>
</evidence>
<keyword evidence="4" id="KW-1185">Reference proteome</keyword>
<protein>
    <submittedName>
        <fullName evidence="2">Uncharacterized protein</fullName>
    </submittedName>
</protein>
<dbReference type="Proteomes" id="UP000078555">
    <property type="component" value="Unassembled WGS sequence"/>
</dbReference>